<gene>
    <name evidence="1" type="ORF">ACI2I3_00625</name>
</gene>
<proteinExistence type="predicted"/>
<dbReference type="Proteomes" id="UP001620234">
    <property type="component" value="Unassembled WGS sequence"/>
</dbReference>
<organism evidence="1 2">
    <name type="scientific">Psychrobacter namhaensis</name>
    <dbReference type="NCBI Taxonomy" id="292734"/>
    <lineage>
        <taxon>Bacteria</taxon>
        <taxon>Pseudomonadati</taxon>
        <taxon>Pseudomonadota</taxon>
        <taxon>Gammaproteobacteria</taxon>
        <taxon>Moraxellales</taxon>
        <taxon>Moraxellaceae</taxon>
        <taxon>Psychrobacter</taxon>
    </lineage>
</organism>
<sequence length="72" mass="8727">MGFKLIREGLVMIEFYRVEMINDDTGKKKVIFVQAQNNPRDSLVKIDDMRVFWCVQLSCEQYEKQKKEWQHD</sequence>
<dbReference type="RefSeq" id="WP_404671683.1">
    <property type="nucleotide sequence ID" value="NZ_JBJDPD010000001.1"/>
</dbReference>
<accession>A0ABW8L7A5</accession>
<evidence type="ECO:0008006" key="3">
    <source>
        <dbReference type="Google" id="ProtNLM"/>
    </source>
</evidence>
<comment type="caution">
    <text evidence="1">The sequence shown here is derived from an EMBL/GenBank/DDBJ whole genome shotgun (WGS) entry which is preliminary data.</text>
</comment>
<evidence type="ECO:0000313" key="2">
    <source>
        <dbReference type="Proteomes" id="UP001620234"/>
    </source>
</evidence>
<keyword evidence="2" id="KW-1185">Reference proteome</keyword>
<name>A0ABW8L7A5_9GAMM</name>
<dbReference type="EMBL" id="JBJDPD010000001">
    <property type="protein sequence ID" value="MFK3999838.1"/>
    <property type="molecule type" value="Genomic_DNA"/>
</dbReference>
<evidence type="ECO:0000313" key="1">
    <source>
        <dbReference type="EMBL" id="MFK3999838.1"/>
    </source>
</evidence>
<reference evidence="1 2" key="1">
    <citation type="submission" date="2024-11" db="EMBL/GenBank/DDBJ databases">
        <title>The Natural Products Discovery Center: Release of the First 8490 Sequenced Strains for Exploring Actinobacteria Biosynthetic Diversity.</title>
        <authorList>
            <person name="Kalkreuter E."/>
            <person name="Kautsar S.A."/>
            <person name="Yang D."/>
            <person name="Bader C.D."/>
            <person name="Teijaro C.N."/>
            <person name="Fluegel L."/>
            <person name="Davis C.M."/>
            <person name="Simpson J.R."/>
            <person name="Lauterbach L."/>
            <person name="Steele A.D."/>
            <person name="Gui C."/>
            <person name="Meng S."/>
            <person name="Li G."/>
            <person name="Viehrig K."/>
            <person name="Ye F."/>
            <person name="Su P."/>
            <person name="Kiefer A.F."/>
            <person name="Nichols A."/>
            <person name="Cepeda A.J."/>
            <person name="Yan W."/>
            <person name="Fan B."/>
            <person name="Jiang Y."/>
            <person name="Adhikari A."/>
            <person name="Zheng C.-J."/>
            <person name="Schuster L."/>
            <person name="Cowan T.M."/>
            <person name="Smanski M.J."/>
            <person name="Chevrette M.G."/>
            <person name="De Carvalho L.P.S."/>
            <person name="Shen B."/>
        </authorList>
    </citation>
    <scope>NUCLEOTIDE SEQUENCE [LARGE SCALE GENOMIC DNA]</scope>
    <source>
        <strain evidence="1 2">NPDC077433</strain>
    </source>
</reference>
<protein>
    <recommendedName>
        <fullName evidence="3">Phage protein</fullName>
    </recommendedName>
</protein>